<evidence type="ECO:0000256" key="2">
    <source>
        <dbReference type="ARBA" id="ARBA00022692"/>
    </source>
</evidence>
<feature type="region of interest" description="Disordered" evidence="5">
    <location>
        <begin position="1"/>
        <end position="125"/>
    </location>
</feature>
<keyword evidence="7" id="KW-1185">Reference proteome</keyword>
<accession>A0ABY2BW86</accession>
<organism evidence="6 7">
    <name type="scientific">Kribbella orskensis</name>
    <dbReference type="NCBI Taxonomy" id="2512216"/>
    <lineage>
        <taxon>Bacteria</taxon>
        <taxon>Bacillati</taxon>
        <taxon>Actinomycetota</taxon>
        <taxon>Actinomycetes</taxon>
        <taxon>Propionibacteriales</taxon>
        <taxon>Kribbellaceae</taxon>
        <taxon>Kribbella</taxon>
    </lineage>
</organism>
<evidence type="ECO:0000313" key="6">
    <source>
        <dbReference type="EMBL" id="TCO32309.1"/>
    </source>
</evidence>
<keyword evidence="3" id="KW-1133">Transmembrane helix</keyword>
<name>A0ABY2BW86_9ACTN</name>
<evidence type="ECO:0000313" key="7">
    <source>
        <dbReference type="Proteomes" id="UP000295818"/>
    </source>
</evidence>
<feature type="region of interest" description="Disordered" evidence="5">
    <location>
        <begin position="168"/>
        <end position="188"/>
    </location>
</feature>
<proteinExistence type="predicted"/>
<evidence type="ECO:0000256" key="1">
    <source>
        <dbReference type="ARBA" id="ARBA00004167"/>
    </source>
</evidence>
<dbReference type="InterPro" id="IPR007343">
    <property type="entry name" value="Uncharacterised_pept_Zn_put"/>
</dbReference>
<dbReference type="EMBL" id="SLWM01000001">
    <property type="protein sequence ID" value="TCO32309.1"/>
    <property type="molecule type" value="Genomic_DNA"/>
</dbReference>
<dbReference type="PANTHER" id="PTHR30168">
    <property type="entry name" value="PUTATIVE MEMBRANE PROTEIN YPFJ"/>
    <property type="match status" value="1"/>
</dbReference>
<protein>
    <recommendedName>
        <fullName evidence="8">Metalloprotease</fullName>
    </recommendedName>
</protein>
<keyword evidence="2" id="KW-0812">Transmembrane</keyword>
<feature type="compositionally biased region" description="Polar residues" evidence="5">
    <location>
        <begin position="106"/>
        <end position="115"/>
    </location>
</feature>
<dbReference type="Proteomes" id="UP000295818">
    <property type="component" value="Unassembled WGS sequence"/>
</dbReference>
<dbReference type="PANTHER" id="PTHR30168:SF0">
    <property type="entry name" value="INNER MEMBRANE PROTEIN"/>
    <property type="match status" value="1"/>
</dbReference>
<reference evidence="6 7" key="1">
    <citation type="journal article" date="2015" name="Stand. Genomic Sci.">
        <title>Genomic Encyclopedia of Bacterial and Archaeal Type Strains, Phase III: the genomes of soil and plant-associated and newly described type strains.</title>
        <authorList>
            <person name="Whitman W.B."/>
            <person name="Woyke T."/>
            <person name="Klenk H.P."/>
            <person name="Zhou Y."/>
            <person name="Lilburn T.G."/>
            <person name="Beck B.J."/>
            <person name="De Vos P."/>
            <person name="Vandamme P."/>
            <person name="Eisen J.A."/>
            <person name="Garrity G."/>
            <person name="Hugenholtz P."/>
            <person name="Kyrpides N.C."/>
        </authorList>
    </citation>
    <scope>NUCLEOTIDE SEQUENCE [LARGE SCALE GENOMIC DNA]</scope>
    <source>
        <strain evidence="6 7">VKM Ac-2538</strain>
    </source>
</reference>
<comment type="caution">
    <text evidence="6">The sequence shown here is derived from an EMBL/GenBank/DDBJ whole genome shotgun (WGS) entry which is preliminary data.</text>
</comment>
<dbReference type="RefSeq" id="WP_132333272.1">
    <property type="nucleotide sequence ID" value="NZ_SLWM01000001.1"/>
</dbReference>
<evidence type="ECO:0008006" key="8">
    <source>
        <dbReference type="Google" id="ProtNLM"/>
    </source>
</evidence>
<evidence type="ECO:0000256" key="3">
    <source>
        <dbReference type="ARBA" id="ARBA00022989"/>
    </source>
</evidence>
<gene>
    <name evidence="6" type="ORF">EV644_101953</name>
</gene>
<feature type="compositionally biased region" description="Pro residues" evidence="5">
    <location>
        <begin position="178"/>
        <end position="187"/>
    </location>
</feature>
<evidence type="ECO:0000256" key="5">
    <source>
        <dbReference type="SAM" id="MobiDB-lite"/>
    </source>
</evidence>
<evidence type="ECO:0000256" key="4">
    <source>
        <dbReference type="ARBA" id="ARBA00023136"/>
    </source>
</evidence>
<keyword evidence="4" id="KW-0472">Membrane</keyword>
<comment type="subcellular location">
    <subcellularLocation>
        <location evidence="1">Membrane</location>
        <topology evidence="1">Single-pass membrane protein</topology>
    </subcellularLocation>
</comment>
<dbReference type="Pfam" id="PF04228">
    <property type="entry name" value="Zn_peptidase"/>
    <property type="match status" value="1"/>
</dbReference>
<sequence>MADEESHGAGPMPGHFLPGGAGDAPVDTAGTPVPPLQTARQELGLGRARPVRSSTDRSLRRGTPLPPDPLAARGFGAPPSAPLPGAPVTPLKGTRQLGGTRPVGWHSTSTRTGVPQFTAAPPPLKPPRRFSKPLIAVCSVLGLIALGGGAVASYKLIDNFDNTVENPLARPSVRPSEEPPAPAPPQPTVTVTVPTVPDAVRVQKNELYTAGKVPSVNCTEPAVRPTTQANVLKYYQALLPCLNKAWAPLVRKSHYEFRAPRLVLYSKSLPSACSGESDTAFYCPTDETISMRWQQDVKNYKIDKESTRVDMMDTLAHEYGHHVQQLTNILISADSREGWAKTQAAKQEESRRVELQANCLGAAFLGANKVSLGIKGNKLRAWEYMTKHSGDEYNPKKVRDHGSRKNQWVWSGSSFKTTNPASCNTFTAPSAKVS</sequence>